<dbReference type="Gene3D" id="1.10.530.40">
    <property type="match status" value="1"/>
</dbReference>
<comment type="catalytic activity">
    <reaction evidence="1 6">
        <text>Hydrolysis of (1-&gt;4)-beta-linkages between N-acetylmuramic acid and N-acetyl-D-glucosamine residues in a peptidoglycan and between N-acetyl-D-glucosamine residues in chitodextrins.</text>
        <dbReference type="EC" id="3.2.1.17"/>
    </reaction>
</comment>
<dbReference type="HAMAP" id="MF_04136">
    <property type="entry name" value="SAR_ENDOLYSIN"/>
    <property type="match status" value="1"/>
</dbReference>
<dbReference type="InterPro" id="IPR023347">
    <property type="entry name" value="Lysozyme_dom_sf"/>
</dbReference>
<dbReference type="SUPFAM" id="SSF53955">
    <property type="entry name" value="Lysozyme-like"/>
    <property type="match status" value="1"/>
</dbReference>
<keyword evidence="4 6" id="KW-0378">Hydrolase</keyword>
<dbReference type="EC" id="3.2.1.17" evidence="6"/>
<evidence type="ECO:0000256" key="6">
    <source>
        <dbReference type="RuleBase" id="RU003788"/>
    </source>
</evidence>
<dbReference type="Proteomes" id="UP000236547">
    <property type="component" value="Unassembled WGS sequence"/>
</dbReference>
<name>A0ABX4W775_VIBDI</name>
<dbReference type="EMBL" id="POSM01000026">
    <property type="protein sequence ID" value="PNH99589.1"/>
    <property type="molecule type" value="Genomic_DNA"/>
</dbReference>
<protein>
    <recommendedName>
        <fullName evidence="6">Lysozyme</fullName>
        <ecNumber evidence="6">3.2.1.17</ecNumber>
    </recommendedName>
</protein>
<dbReference type="CDD" id="cd16900">
    <property type="entry name" value="endolysin_R21-like"/>
    <property type="match status" value="1"/>
</dbReference>
<keyword evidence="3 6" id="KW-0081">Bacteriolytic enzyme</keyword>
<keyword evidence="8" id="KW-1185">Reference proteome</keyword>
<evidence type="ECO:0000256" key="2">
    <source>
        <dbReference type="ARBA" id="ARBA00022529"/>
    </source>
</evidence>
<dbReference type="InterPro" id="IPR002196">
    <property type="entry name" value="Glyco_hydro_24"/>
</dbReference>
<dbReference type="InterPro" id="IPR051018">
    <property type="entry name" value="Bacteriophage_GH24"/>
</dbReference>
<evidence type="ECO:0000313" key="8">
    <source>
        <dbReference type="Proteomes" id="UP000236547"/>
    </source>
</evidence>
<sequence>MPTSCFQAPFGVLFLCLGGERVNKLSARVVAAISTAALSIASAMLMDLEGVRYKPYYDVAGVLTVCYGHTGNDIIKDKTYTEAECKVLLDKDLKYIAGLIDPHIQITVSVTQRAALYSFAYNTGAGAFIRSTLLKKLNLGDLNGACNEMARWVFAGGQPWKGLMNRREIEQAVCGYARTV</sequence>
<dbReference type="InterPro" id="IPR043688">
    <property type="entry name" value="SAR_endolysin-like"/>
</dbReference>
<dbReference type="Pfam" id="PF00959">
    <property type="entry name" value="Phage_lysozyme"/>
    <property type="match status" value="1"/>
</dbReference>
<organism evidence="7 8">
    <name type="scientific">Vibrio diazotrophicus</name>
    <dbReference type="NCBI Taxonomy" id="685"/>
    <lineage>
        <taxon>Bacteria</taxon>
        <taxon>Pseudomonadati</taxon>
        <taxon>Pseudomonadota</taxon>
        <taxon>Gammaproteobacteria</taxon>
        <taxon>Vibrionales</taxon>
        <taxon>Vibrionaceae</taxon>
        <taxon>Vibrio</taxon>
    </lineage>
</organism>
<dbReference type="PANTHER" id="PTHR38107">
    <property type="match status" value="1"/>
</dbReference>
<dbReference type="PANTHER" id="PTHR38107:SF3">
    <property type="entry name" value="LYSOZYME RRRD-RELATED"/>
    <property type="match status" value="1"/>
</dbReference>
<comment type="caution">
    <text evidence="7">The sequence shown here is derived from an EMBL/GenBank/DDBJ whole genome shotgun (WGS) entry which is preliminary data.</text>
</comment>
<evidence type="ECO:0000313" key="7">
    <source>
        <dbReference type="EMBL" id="PNH99589.1"/>
    </source>
</evidence>
<evidence type="ECO:0000256" key="4">
    <source>
        <dbReference type="ARBA" id="ARBA00022801"/>
    </source>
</evidence>
<comment type="similarity">
    <text evidence="6">Belongs to the glycosyl hydrolase 24 family.</text>
</comment>
<evidence type="ECO:0000256" key="3">
    <source>
        <dbReference type="ARBA" id="ARBA00022638"/>
    </source>
</evidence>
<dbReference type="InterPro" id="IPR034690">
    <property type="entry name" value="Endolysin_T4_type"/>
</dbReference>
<evidence type="ECO:0000256" key="1">
    <source>
        <dbReference type="ARBA" id="ARBA00000632"/>
    </source>
</evidence>
<reference evidence="7 8" key="1">
    <citation type="submission" date="2018-01" db="EMBL/GenBank/DDBJ databases">
        <title>Draft genome sequences of six Vibrio diazotrophicus strains isolated from deep-sea sediments of the Baltic Sea.</title>
        <authorList>
            <person name="Castillo D."/>
            <person name="Vandieken V."/>
            <person name="Chiang O."/>
            <person name="Middelboe M."/>
        </authorList>
    </citation>
    <scope>NUCLEOTIDE SEQUENCE [LARGE SCALE GENOMIC DNA]</scope>
    <source>
        <strain evidence="7 8">65.10M</strain>
    </source>
</reference>
<keyword evidence="2 6" id="KW-0929">Antimicrobial</keyword>
<dbReference type="HAMAP" id="MF_04110">
    <property type="entry name" value="ENDOLYSIN_T4"/>
    <property type="match status" value="1"/>
</dbReference>
<proteinExistence type="inferred from homology"/>
<dbReference type="InterPro" id="IPR023346">
    <property type="entry name" value="Lysozyme-like_dom_sf"/>
</dbReference>
<gene>
    <name evidence="7" type="ORF">C1O25_16115</name>
</gene>
<evidence type="ECO:0000256" key="5">
    <source>
        <dbReference type="ARBA" id="ARBA00023295"/>
    </source>
</evidence>
<keyword evidence="5 6" id="KW-0326">Glycosidase</keyword>
<accession>A0ABX4W775</accession>